<feature type="chain" id="PRO_5024379865" evidence="1">
    <location>
        <begin position="21"/>
        <end position="615"/>
    </location>
</feature>
<organism evidence="2 3">
    <name type="scientific">Adhaeribacter rhizoryzae</name>
    <dbReference type="NCBI Taxonomy" id="2607907"/>
    <lineage>
        <taxon>Bacteria</taxon>
        <taxon>Pseudomonadati</taxon>
        <taxon>Bacteroidota</taxon>
        <taxon>Cytophagia</taxon>
        <taxon>Cytophagales</taxon>
        <taxon>Hymenobacteraceae</taxon>
        <taxon>Adhaeribacter</taxon>
    </lineage>
</organism>
<keyword evidence="3" id="KW-1185">Reference proteome</keyword>
<proteinExistence type="predicted"/>
<protein>
    <submittedName>
        <fullName evidence="2">DUF885 domain-containing protein</fullName>
    </submittedName>
</protein>
<dbReference type="PANTHER" id="PTHR33361:SF16">
    <property type="entry name" value="DUF885 DOMAIN-CONTAINING PROTEIN"/>
    <property type="match status" value="1"/>
</dbReference>
<dbReference type="Pfam" id="PF05960">
    <property type="entry name" value="DUF885"/>
    <property type="match status" value="1"/>
</dbReference>
<dbReference type="AlphaFoldDB" id="A0A5M6CWE9"/>
<reference evidence="2 3" key="1">
    <citation type="submission" date="2019-09" db="EMBL/GenBank/DDBJ databases">
        <title>Genome sequence and assembly of Adhaeribacter sp.</title>
        <authorList>
            <person name="Chhetri G."/>
        </authorList>
    </citation>
    <scope>NUCLEOTIDE SEQUENCE [LARGE SCALE GENOMIC DNA]</scope>
    <source>
        <strain evidence="2 3">DK36</strain>
    </source>
</reference>
<dbReference type="EMBL" id="VWSF01000032">
    <property type="protein sequence ID" value="KAA5539557.1"/>
    <property type="molecule type" value="Genomic_DNA"/>
</dbReference>
<feature type="signal peptide" evidence="1">
    <location>
        <begin position="1"/>
        <end position="20"/>
    </location>
</feature>
<dbReference type="InterPro" id="IPR010281">
    <property type="entry name" value="DUF885"/>
</dbReference>
<evidence type="ECO:0000256" key="1">
    <source>
        <dbReference type="SAM" id="SignalP"/>
    </source>
</evidence>
<keyword evidence="1" id="KW-0732">Signal</keyword>
<dbReference type="Proteomes" id="UP000323426">
    <property type="component" value="Unassembled WGS sequence"/>
</dbReference>
<dbReference type="PROSITE" id="PS51257">
    <property type="entry name" value="PROKAR_LIPOPROTEIN"/>
    <property type="match status" value="1"/>
</dbReference>
<dbReference type="PANTHER" id="PTHR33361">
    <property type="entry name" value="GLR0591 PROTEIN"/>
    <property type="match status" value="1"/>
</dbReference>
<gene>
    <name evidence="2" type="ORF">F0145_24205</name>
</gene>
<comment type="caution">
    <text evidence="2">The sequence shown here is derived from an EMBL/GenBank/DDBJ whole genome shotgun (WGS) entry which is preliminary data.</text>
</comment>
<name>A0A5M6CWE9_9BACT</name>
<sequence length="615" mass="70577">MRNIALSIALTGCLALLLIACNQQKTKVYSATEKASETKQLNDFFERNFQEMLARNPEYESFVGGKKNYDQWTDRSDEHARQELEITKANLAAMRNNFDYAALDAQGQLSYKMYEYQAEEEINNFKYRFHNYLENQMSGLHSDLPAFLINIHQVADVKDARAYIARLAKVDSLFQQHLESLKIREDKGIIPPKFVFPMMLEDCRNLLKGQPFSNSELKSPLLDDFTGKINKLNIAASTKDSLLTAANQALLTSVKPAYEKLITYFTTLEKKAPQEGGAWQFPEAADFYKTALRATTTTDLTADQIHEIGLQEVARIQKEMRTIMRKVNFRSDSLPDFYQFMRTDKQFYFPNTAAGKKAYMDRANQIIDNMKNRLDELFITKPVADIEVKAVEPFREKSAAGAFYEQPSLDGKRPGRYYINLFTLGDQPIYQMESLAYHEGIPGHHMQIAIAQELKGIPKFRTLGGNTAYVEGWALYSELVPKEIGLYQDPYSDFGRLANEIFRACRLVIDTGIHHKKWTKQQALDYFIRNCPSPENDLRKEVERYVVWPSQATGYKIGMLKIVELREQAKKQLGEKFDLREFHDVVLTNGAVPLNILAENVNNWVKQKQAAKVKA</sequence>
<evidence type="ECO:0000313" key="2">
    <source>
        <dbReference type="EMBL" id="KAA5539557.1"/>
    </source>
</evidence>
<evidence type="ECO:0000313" key="3">
    <source>
        <dbReference type="Proteomes" id="UP000323426"/>
    </source>
</evidence>
<accession>A0A5M6CWE9</accession>